<protein>
    <submittedName>
        <fullName evidence="1">Uncharacterized protein</fullName>
    </submittedName>
</protein>
<dbReference type="EMBL" id="JAPUUL010003856">
    <property type="protein sequence ID" value="KAJ8121297.1"/>
    <property type="molecule type" value="Genomic_DNA"/>
</dbReference>
<name>A0ACC2J1D5_9PEZI</name>
<sequence>MRFDPHPHDKGRDPGKSLSRELLAANTTDIVGLNTPPGREKANVNNDSDLDTICETTNTLLVLVAEIPAKTFPDDVSKYVAEGIRTRCLTLRSHLNRLQEILHGYAKHRRLGSRLAELPVGVSEWLENLKAELLALQNNVLRAQEPRYPYCTSTSPVSQHDPCRGHYKNLSGFCSQMDGLMAVIQIDYEDFHTLHMPTLLVSEGDARMNYRGHPRSFGPIASGNRQLVHIRRELYSLKDQIVTCLGEIHSCEHHGISNSSDERKTMTTLTLSYKKTKESLEEMLSNHTGDWMDHSIAGGLTYQEFCRINADTIRSLTFQLKDVTDDMFLERTRAQSLRFKNSPKTLSRNEGLITISPVIISTLRTTEEVLASILQLRKSV</sequence>
<evidence type="ECO:0000313" key="1">
    <source>
        <dbReference type="EMBL" id="KAJ8121297.1"/>
    </source>
</evidence>
<organism evidence="1 2">
    <name type="scientific">Lasiodiplodia mahajangana</name>
    <dbReference type="NCBI Taxonomy" id="1108764"/>
    <lineage>
        <taxon>Eukaryota</taxon>
        <taxon>Fungi</taxon>
        <taxon>Dikarya</taxon>
        <taxon>Ascomycota</taxon>
        <taxon>Pezizomycotina</taxon>
        <taxon>Dothideomycetes</taxon>
        <taxon>Dothideomycetes incertae sedis</taxon>
        <taxon>Botryosphaeriales</taxon>
        <taxon>Botryosphaeriaceae</taxon>
        <taxon>Lasiodiplodia</taxon>
    </lineage>
</organism>
<gene>
    <name evidence="1" type="ORF">O1611_g10141</name>
</gene>
<comment type="caution">
    <text evidence="1">The sequence shown here is derived from an EMBL/GenBank/DDBJ whole genome shotgun (WGS) entry which is preliminary data.</text>
</comment>
<evidence type="ECO:0000313" key="2">
    <source>
        <dbReference type="Proteomes" id="UP001153332"/>
    </source>
</evidence>
<dbReference type="Proteomes" id="UP001153332">
    <property type="component" value="Unassembled WGS sequence"/>
</dbReference>
<reference evidence="1" key="1">
    <citation type="submission" date="2022-12" db="EMBL/GenBank/DDBJ databases">
        <title>Genome Sequence of Lasiodiplodia mahajangana.</title>
        <authorList>
            <person name="Buettner E."/>
        </authorList>
    </citation>
    <scope>NUCLEOTIDE SEQUENCE</scope>
    <source>
        <strain evidence="1">VT137</strain>
    </source>
</reference>
<proteinExistence type="predicted"/>
<accession>A0ACC2J1D5</accession>
<keyword evidence="2" id="KW-1185">Reference proteome</keyword>